<gene>
    <name evidence="2" type="ORF">OVA965_LOCUS42986</name>
    <name evidence="3" type="ORF">TMI583_LOCUS45075</name>
</gene>
<dbReference type="AlphaFoldDB" id="A0A8S2G3P9"/>
<dbReference type="EMBL" id="CAJNOK010054805">
    <property type="protein sequence ID" value="CAF1617085.1"/>
    <property type="molecule type" value="Genomic_DNA"/>
</dbReference>
<evidence type="ECO:0000313" key="3">
    <source>
        <dbReference type="EMBL" id="CAF4434414.1"/>
    </source>
</evidence>
<dbReference type="Proteomes" id="UP000682733">
    <property type="component" value="Unassembled WGS sequence"/>
</dbReference>
<name>A0A8S2G3P9_9BILA</name>
<feature type="compositionally biased region" description="Polar residues" evidence="1">
    <location>
        <begin position="66"/>
        <end position="81"/>
    </location>
</feature>
<dbReference type="Proteomes" id="UP000677228">
    <property type="component" value="Unassembled WGS sequence"/>
</dbReference>
<feature type="region of interest" description="Disordered" evidence="1">
    <location>
        <begin position="1"/>
        <end position="86"/>
    </location>
</feature>
<reference evidence="2" key="1">
    <citation type="submission" date="2021-02" db="EMBL/GenBank/DDBJ databases">
        <authorList>
            <person name="Nowell W R."/>
        </authorList>
    </citation>
    <scope>NUCLEOTIDE SEQUENCE</scope>
</reference>
<dbReference type="EMBL" id="CAJOBA010079433">
    <property type="protein sequence ID" value="CAF4434414.1"/>
    <property type="molecule type" value="Genomic_DNA"/>
</dbReference>
<protein>
    <submittedName>
        <fullName evidence="2">Uncharacterized protein</fullName>
    </submittedName>
</protein>
<proteinExistence type="predicted"/>
<evidence type="ECO:0000313" key="4">
    <source>
        <dbReference type="Proteomes" id="UP000677228"/>
    </source>
</evidence>
<evidence type="ECO:0000313" key="2">
    <source>
        <dbReference type="EMBL" id="CAF1617085.1"/>
    </source>
</evidence>
<feature type="compositionally biased region" description="Polar residues" evidence="1">
    <location>
        <begin position="46"/>
        <end position="58"/>
    </location>
</feature>
<sequence>MTLSKLDGRTKDGQKRRRANTAKLKQANEQLKNKVKQLESVVRQLRNVTKSASPQSTPSKKRDSSSECPISPSTLLYQNISPRARKRATKRIIDRKHDLPRGTNAGFRRQFGVNLSNTYLSVSPTMSTLKTQTEEFLCQGDVSKICLDKKKMIDGHQ</sequence>
<feature type="compositionally biased region" description="Basic and acidic residues" evidence="1">
    <location>
        <begin position="1"/>
        <end position="13"/>
    </location>
</feature>
<feature type="non-terminal residue" evidence="2">
    <location>
        <position position="157"/>
    </location>
</feature>
<accession>A0A8S2G3P9</accession>
<comment type="caution">
    <text evidence="2">The sequence shown here is derived from an EMBL/GenBank/DDBJ whole genome shotgun (WGS) entry which is preliminary data.</text>
</comment>
<evidence type="ECO:0000256" key="1">
    <source>
        <dbReference type="SAM" id="MobiDB-lite"/>
    </source>
</evidence>
<organism evidence="2 4">
    <name type="scientific">Didymodactylos carnosus</name>
    <dbReference type="NCBI Taxonomy" id="1234261"/>
    <lineage>
        <taxon>Eukaryota</taxon>
        <taxon>Metazoa</taxon>
        <taxon>Spiralia</taxon>
        <taxon>Gnathifera</taxon>
        <taxon>Rotifera</taxon>
        <taxon>Eurotatoria</taxon>
        <taxon>Bdelloidea</taxon>
        <taxon>Philodinida</taxon>
        <taxon>Philodinidae</taxon>
        <taxon>Didymodactylos</taxon>
    </lineage>
</organism>